<evidence type="ECO:0000259" key="4">
    <source>
        <dbReference type="Pfam" id="PF04577"/>
    </source>
</evidence>
<proteinExistence type="predicted"/>
<dbReference type="InterPro" id="IPR049625">
    <property type="entry name" value="Glyco_transf_61_cat"/>
</dbReference>
<reference evidence="5" key="1">
    <citation type="submission" date="2022-09" db="EMBL/GenBank/DDBJ databases">
        <title>Rhodovastum sp. nov. RN2-1 isolated from soil in Seongnam, South Korea.</title>
        <authorList>
            <person name="Le N.T."/>
        </authorList>
    </citation>
    <scope>NUCLEOTIDE SEQUENCE</scope>
    <source>
        <strain evidence="5">RN2-1</strain>
    </source>
</reference>
<keyword evidence="3" id="KW-0325">Glycoprotein</keyword>
<dbReference type="PANTHER" id="PTHR20961">
    <property type="entry name" value="GLYCOSYLTRANSFERASE"/>
    <property type="match status" value="1"/>
</dbReference>
<gene>
    <name evidence="5" type="ORF">OL599_15600</name>
</gene>
<dbReference type="EMBL" id="JAPDNT010000014">
    <property type="protein sequence ID" value="MCW3476003.1"/>
    <property type="molecule type" value="Genomic_DNA"/>
</dbReference>
<dbReference type="RefSeq" id="WP_264714742.1">
    <property type="nucleotide sequence ID" value="NZ_JAPDNT010000014.1"/>
</dbReference>
<dbReference type="AlphaFoldDB" id="A0AA41YSZ6"/>
<feature type="domain" description="Glycosyltransferase 61 catalytic" evidence="4">
    <location>
        <begin position="146"/>
        <end position="319"/>
    </location>
</feature>
<name>A0AA41YSZ6_9PROT</name>
<evidence type="ECO:0000313" key="6">
    <source>
        <dbReference type="Proteomes" id="UP001165679"/>
    </source>
</evidence>
<organism evidence="5 6">
    <name type="scientific">Limobrevibacterium gyesilva</name>
    <dbReference type="NCBI Taxonomy" id="2991712"/>
    <lineage>
        <taxon>Bacteria</taxon>
        <taxon>Pseudomonadati</taxon>
        <taxon>Pseudomonadota</taxon>
        <taxon>Alphaproteobacteria</taxon>
        <taxon>Acetobacterales</taxon>
        <taxon>Acetobacteraceae</taxon>
        <taxon>Limobrevibacterium</taxon>
    </lineage>
</organism>
<evidence type="ECO:0000256" key="3">
    <source>
        <dbReference type="ARBA" id="ARBA00023180"/>
    </source>
</evidence>
<reference evidence="5" key="2">
    <citation type="submission" date="2022-10" db="EMBL/GenBank/DDBJ databases">
        <authorList>
            <person name="Trinh H.N."/>
        </authorList>
    </citation>
    <scope>NUCLEOTIDE SEQUENCE</scope>
    <source>
        <strain evidence="5">RN2-1</strain>
    </source>
</reference>
<dbReference type="InterPro" id="IPR007657">
    <property type="entry name" value="Glycosyltransferase_61"/>
</dbReference>
<dbReference type="GO" id="GO:0016757">
    <property type="term" value="F:glycosyltransferase activity"/>
    <property type="evidence" value="ECO:0007669"/>
    <property type="project" value="UniProtKB-KW"/>
</dbReference>
<evidence type="ECO:0000256" key="2">
    <source>
        <dbReference type="ARBA" id="ARBA00022679"/>
    </source>
</evidence>
<protein>
    <submittedName>
        <fullName evidence="5">Glycosyltransferase family 61 protein</fullName>
    </submittedName>
</protein>
<evidence type="ECO:0000313" key="5">
    <source>
        <dbReference type="EMBL" id="MCW3476003.1"/>
    </source>
</evidence>
<comment type="caution">
    <text evidence="5">The sequence shown here is derived from an EMBL/GenBank/DDBJ whole genome shotgun (WGS) entry which is preliminary data.</text>
</comment>
<keyword evidence="6" id="KW-1185">Reference proteome</keyword>
<dbReference type="Pfam" id="PF04577">
    <property type="entry name" value="Glyco_transf_61"/>
    <property type="match status" value="1"/>
</dbReference>
<evidence type="ECO:0000256" key="1">
    <source>
        <dbReference type="ARBA" id="ARBA00022676"/>
    </source>
</evidence>
<keyword evidence="1" id="KW-0328">Glycosyltransferase</keyword>
<accession>A0AA41YSZ6</accession>
<sequence>MPVLGPFPRRDLLSMLDAARRSGSSRLVSARTVAAPQTVALPPLPTGQHMLRWVPLAEHPPGAHWDERSYESVAAWICEFHDVLLHSDAGIACVGGQVVEDTLNQTNAAEHHYRHSPEGLVLHPGGAVQQLRGTWLSLLAFNHANYYHWMLDCLGRLAAADSAALAECAGVLVPELRTGFQTAGFALTGLQQSHAVHTVAADAALRVERVVVPWSISCDHRPHPCIRGFFGTLRAAAPACAGPFPPRVYIDRRGGPNRPLVNEDELVTGLAGLGFVPVRLERLSLAEQIALFANAEIVVAPHGAGLANIVFAQPGSRVVELHADFWVNWCFRRLAAVFDLRYDCVVGRQLPGPQPEWINRRSWAISLTHVLGAVEQALAA</sequence>
<keyword evidence="2" id="KW-0808">Transferase</keyword>
<dbReference type="Proteomes" id="UP001165679">
    <property type="component" value="Unassembled WGS sequence"/>
</dbReference>